<dbReference type="PANTHER" id="PTHR38031">
    <property type="entry name" value="SULFUR CARRIER PROTEIN SLR0821-RELATED"/>
    <property type="match status" value="1"/>
</dbReference>
<dbReference type="InterPro" id="IPR012675">
    <property type="entry name" value="Beta-grasp_dom_sf"/>
</dbReference>
<comment type="caution">
    <text evidence="1">The sequence shown here is derived from an EMBL/GenBank/DDBJ whole genome shotgun (WGS) entry which is preliminary data.</text>
</comment>
<dbReference type="Proteomes" id="UP000244338">
    <property type="component" value="Unassembled WGS sequence"/>
</dbReference>
<dbReference type="Pfam" id="PF02597">
    <property type="entry name" value="ThiS"/>
    <property type="match status" value="1"/>
</dbReference>
<gene>
    <name evidence="1" type="ORF">BSOLF_0184</name>
</gene>
<evidence type="ECO:0008006" key="3">
    <source>
        <dbReference type="Google" id="ProtNLM"/>
    </source>
</evidence>
<evidence type="ECO:0000313" key="1">
    <source>
        <dbReference type="EMBL" id="PTQ56477.1"/>
    </source>
</evidence>
<dbReference type="InterPro" id="IPR016155">
    <property type="entry name" value="Mopterin_synth/thiamin_S_b"/>
</dbReference>
<protein>
    <recommendedName>
        <fullName evidence="3">Molybdenum cofactor biosynthesis protein MoaD</fullName>
    </recommendedName>
</protein>
<dbReference type="Gene3D" id="3.10.20.30">
    <property type="match status" value="1"/>
</dbReference>
<name>A0A2R6Y1C6_9BACL</name>
<dbReference type="SUPFAM" id="SSF54285">
    <property type="entry name" value="MoaD/ThiS"/>
    <property type="match status" value="1"/>
</dbReference>
<dbReference type="EMBL" id="PEBX01000027">
    <property type="protein sequence ID" value="PTQ56477.1"/>
    <property type="molecule type" value="Genomic_DNA"/>
</dbReference>
<dbReference type="InterPro" id="IPR052045">
    <property type="entry name" value="Sulfur_Carrier/Prot_Modifier"/>
</dbReference>
<proteinExistence type="predicted"/>
<reference evidence="2" key="1">
    <citation type="journal article" date="2018" name="Sci. Rep.">
        <title>Lignite coal burning seam in the remote Altai Mountains harbors a hydrogen-driven thermophilic microbial community.</title>
        <authorList>
            <person name="Kadnikov V.V."/>
            <person name="Mardanov A.V."/>
            <person name="Ivasenko D.A."/>
            <person name="Antsiferov D.V."/>
            <person name="Beletsky A.V."/>
            <person name="Karnachuk O.V."/>
            <person name="Ravin N.V."/>
        </authorList>
    </citation>
    <scope>NUCLEOTIDE SEQUENCE [LARGE SCALE GENOMIC DNA]</scope>
</reference>
<sequence>MRPAIFEDDGETLRPLVHILINGQNILFKNGLDTEVHENDSFALFPPVAGGM</sequence>
<dbReference type="AlphaFoldDB" id="A0A2R6Y1C6"/>
<dbReference type="PANTHER" id="PTHR38031:SF1">
    <property type="entry name" value="SULFUR CARRIER PROTEIN CYSO"/>
    <property type="match status" value="1"/>
</dbReference>
<accession>A0A2R6Y1C6</accession>
<organism evidence="1 2">
    <name type="scientific">Candidatus Carbonibacillus altaicus</name>
    <dbReference type="NCBI Taxonomy" id="2163959"/>
    <lineage>
        <taxon>Bacteria</taxon>
        <taxon>Bacillati</taxon>
        <taxon>Bacillota</taxon>
        <taxon>Bacilli</taxon>
        <taxon>Bacillales</taxon>
        <taxon>Candidatus Carbonibacillus</taxon>
    </lineage>
</organism>
<evidence type="ECO:0000313" key="2">
    <source>
        <dbReference type="Proteomes" id="UP000244338"/>
    </source>
</evidence>
<dbReference type="InterPro" id="IPR003749">
    <property type="entry name" value="ThiS/MoaD-like"/>
</dbReference>